<dbReference type="GO" id="GO:0016757">
    <property type="term" value="F:glycosyltransferase activity"/>
    <property type="evidence" value="ECO:0007669"/>
    <property type="project" value="TreeGrafter"/>
</dbReference>
<dbReference type="Proteomes" id="UP000183200">
    <property type="component" value="Unassembled WGS sequence"/>
</dbReference>
<dbReference type="CDD" id="cd03808">
    <property type="entry name" value="GT4_CapM-like"/>
    <property type="match status" value="1"/>
</dbReference>
<dbReference type="Gene3D" id="3.40.50.2000">
    <property type="entry name" value="Glycogen Phosphorylase B"/>
    <property type="match status" value="2"/>
</dbReference>
<dbReference type="AlphaFoldDB" id="A0A1G9REH2"/>
<keyword evidence="2" id="KW-1185">Reference proteome</keyword>
<reference evidence="2" key="1">
    <citation type="submission" date="2016-10" db="EMBL/GenBank/DDBJ databases">
        <authorList>
            <person name="Varghese N."/>
            <person name="Submissions S."/>
        </authorList>
    </citation>
    <scope>NUCLEOTIDE SEQUENCE [LARGE SCALE GENOMIC DNA]</scope>
    <source>
        <strain evidence="2">DSM 19110</strain>
    </source>
</reference>
<organism evidence="1 2">
    <name type="scientific">Pedobacter steynii</name>
    <dbReference type="NCBI Taxonomy" id="430522"/>
    <lineage>
        <taxon>Bacteria</taxon>
        <taxon>Pseudomonadati</taxon>
        <taxon>Bacteroidota</taxon>
        <taxon>Sphingobacteriia</taxon>
        <taxon>Sphingobacteriales</taxon>
        <taxon>Sphingobacteriaceae</taxon>
        <taxon>Pedobacter</taxon>
    </lineage>
</organism>
<sequence>MVTERKKILISCDSPRSLLDFRGKLMEALVEKHEVMVFSPPIEQQSISRRLQEMGVKVYENELNPSNVSIGSDLKYLFALRKVIRMVKPDVFFPYTFKPVIYGCFVARYCRVKLITPMLTGLGYNFMHIGPKTWVQKITRILLKLSLMATKRLHIIFQNQDDYALLIREHILSNKNKITVVNGSGVDLSSYEYSLPDVQHLSFLMISRLINAKGINEFYEAAKIIKAKFPEVDFKLIGAYDDNIDAISDDLYAKIKSGGTVQYLGLLEDVRPYIRESSVVVLPSYYGEGVPRCLLEGMAMGRALITCNSVGCRETINPLLRKANGFLVPVKDAPQLASKMEYYIRHTDDVTRFGINGRKYAVEKFDVNKVNEMMIRVLEGQY</sequence>
<gene>
    <name evidence="1" type="ORF">SAMN05421820_103196</name>
</gene>
<dbReference type="PANTHER" id="PTHR12526:SF638">
    <property type="entry name" value="SPORE COAT PROTEIN SA"/>
    <property type="match status" value="1"/>
</dbReference>
<dbReference type="RefSeq" id="WP_074605862.1">
    <property type="nucleotide sequence ID" value="NZ_FNGY01000003.1"/>
</dbReference>
<dbReference type="PANTHER" id="PTHR12526">
    <property type="entry name" value="GLYCOSYLTRANSFERASE"/>
    <property type="match status" value="1"/>
</dbReference>
<evidence type="ECO:0000313" key="2">
    <source>
        <dbReference type="Proteomes" id="UP000183200"/>
    </source>
</evidence>
<protein>
    <submittedName>
        <fullName evidence="1">Glycosyltransferase involved in cell wall bisynthesis</fullName>
    </submittedName>
</protein>
<evidence type="ECO:0000313" key="1">
    <source>
        <dbReference type="EMBL" id="SDM20825.1"/>
    </source>
</evidence>
<name>A0A1G9REH2_9SPHI</name>
<proteinExistence type="predicted"/>
<keyword evidence="1" id="KW-0808">Transferase</keyword>
<dbReference type="EMBL" id="FNGY01000003">
    <property type="protein sequence ID" value="SDM20825.1"/>
    <property type="molecule type" value="Genomic_DNA"/>
</dbReference>
<accession>A0A1G9REH2</accession>
<dbReference type="OrthoDB" id="9790710at2"/>
<dbReference type="Pfam" id="PF13692">
    <property type="entry name" value="Glyco_trans_1_4"/>
    <property type="match status" value="1"/>
</dbReference>
<dbReference type="SUPFAM" id="SSF53756">
    <property type="entry name" value="UDP-Glycosyltransferase/glycogen phosphorylase"/>
    <property type="match status" value="1"/>
</dbReference>
<dbReference type="STRING" id="430522.BFS30_01270"/>